<evidence type="ECO:0000256" key="1">
    <source>
        <dbReference type="ARBA" id="ARBA00001946"/>
    </source>
</evidence>
<gene>
    <name evidence="12" type="ORF">AAV99_06835</name>
</gene>
<evidence type="ECO:0000256" key="5">
    <source>
        <dbReference type="ARBA" id="ARBA00022723"/>
    </source>
</evidence>
<dbReference type="PANTHER" id="PTHR42904">
    <property type="entry name" value="NUDIX HYDROLASE, NUDC SUBFAMILY"/>
    <property type="match status" value="1"/>
</dbReference>
<dbReference type="PATRIC" id="fig|874156.12.peg.1407"/>
<dbReference type="InterPro" id="IPR050241">
    <property type="entry name" value="NAD-cap_RNA_hydrolase_NudC"/>
</dbReference>
<evidence type="ECO:0000313" key="13">
    <source>
        <dbReference type="Proteomes" id="UP000053455"/>
    </source>
</evidence>
<dbReference type="EC" id="3.6.1.22" evidence="4"/>
<keyword evidence="7" id="KW-0460">Magnesium</keyword>
<evidence type="ECO:0000256" key="9">
    <source>
        <dbReference type="ARBA" id="ARBA00023679"/>
    </source>
</evidence>
<dbReference type="RefSeq" id="WP_047093297.1">
    <property type="nucleotide sequence ID" value="NZ_LBHU01000002.1"/>
</dbReference>
<sequence>MAQFRPAITGHGLDRDDHTRADPANLAAMRARPDARLLSMDGLMPHMDGDALVWTALDAVPDDAELVFLGLKEGIPLFAPVAEKGDTRPAYEQRGNRALLMQLAPRELAIYAGARSLVDWHARHRFCANCGKPTTLSKGGWQRDCAKLDTGNGAGTGTGGCGAPHFPRTDPVAIMLIEHDGDLLLGRGANFPERSYSALAGFIEPGECIEEAVAREVLEEVGVIVGGVTYVASQPWPFPSQLMIGCHGYATGRQLTLDETEIEDARWFTRAEIAEALSGSETSSFRAPPSEAIARTLLEWWMERGV</sequence>
<dbReference type="STRING" id="874156.GCA_001021555_01953"/>
<feature type="domain" description="Nudix hydrolase" evidence="11">
    <location>
        <begin position="167"/>
        <end position="295"/>
    </location>
</feature>
<dbReference type="GO" id="GO:0035529">
    <property type="term" value="F:NADH pyrophosphatase activity"/>
    <property type="evidence" value="ECO:0007669"/>
    <property type="project" value="TreeGrafter"/>
</dbReference>
<comment type="similarity">
    <text evidence="3">Belongs to the Nudix hydrolase family. NudC subfamily.</text>
</comment>
<dbReference type="Pfam" id="PF09297">
    <property type="entry name" value="Zn_ribbon_NUD"/>
    <property type="match status" value="1"/>
</dbReference>
<proteinExistence type="inferred from homology"/>
<dbReference type="GO" id="GO:0019677">
    <property type="term" value="P:NAD+ catabolic process"/>
    <property type="evidence" value="ECO:0007669"/>
    <property type="project" value="TreeGrafter"/>
</dbReference>
<dbReference type="Proteomes" id="UP000053455">
    <property type="component" value="Unassembled WGS sequence"/>
</dbReference>
<comment type="catalytic activity">
    <reaction evidence="9">
        <text>a 5'-end NAD(+)-phospho-ribonucleoside in mRNA + H2O = a 5'-end phospho-adenosine-phospho-ribonucleoside in mRNA + beta-nicotinamide D-ribonucleotide + 2 H(+)</text>
        <dbReference type="Rhea" id="RHEA:60876"/>
        <dbReference type="Rhea" id="RHEA-COMP:15698"/>
        <dbReference type="Rhea" id="RHEA-COMP:15719"/>
        <dbReference type="ChEBI" id="CHEBI:14649"/>
        <dbReference type="ChEBI" id="CHEBI:15377"/>
        <dbReference type="ChEBI" id="CHEBI:15378"/>
        <dbReference type="ChEBI" id="CHEBI:144029"/>
        <dbReference type="ChEBI" id="CHEBI:144051"/>
    </reaction>
    <physiologicalReaction direction="left-to-right" evidence="9">
        <dbReference type="Rhea" id="RHEA:60877"/>
    </physiologicalReaction>
</comment>
<keyword evidence="8" id="KW-0520">NAD</keyword>
<evidence type="ECO:0000313" key="12">
    <source>
        <dbReference type="EMBL" id="KLI63483.1"/>
    </source>
</evidence>
<reference evidence="12 13" key="1">
    <citation type="submission" date="2015-04" db="EMBL/GenBank/DDBJ databases">
        <title>The draft genome sequence of Erythrobacter marinus HWDM-33.</title>
        <authorList>
            <person name="Zhuang L."/>
            <person name="Liu Y."/>
            <person name="Shao Z."/>
        </authorList>
    </citation>
    <scope>NUCLEOTIDE SEQUENCE [LARGE SCALE GENOMIC DNA]</scope>
    <source>
        <strain evidence="12 13">HWDM-33</strain>
    </source>
</reference>
<evidence type="ECO:0000256" key="8">
    <source>
        <dbReference type="ARBA" id="ARBA00023027"/>
    </source>
</evidence>
<dbReference type="OrthoDB" id="9791656at2"/>
<protein>
    <recommendedName>
        <fullName evidence="4">NAD(+) diphosphatase</fullName>
        <ecNumber evidence="4">3.6.1.22</ecNumber>
    </recommendedName>
</protein>
<accession>A0A0H0XLL5</accession>
<evidence type="ECO:0000259" key="11">
    <source>
        <dbReference type="PROSITE" id="PS51462"/>
    </source>
</evidence>
<dbReference type="Gene3D" id="3.90.79.20">
    <property type="match status" value="1"/>
</dbReference>
<dbReference type="PROSITE" id="PS51462">
    <property type="entry name" value="NUDIX"/>
    <property type="match status" value="1"/>
</dbReference>
<comment type="cofactor">
    <cofactor evidence="2">
        <name>Zn(2+)</name>
        <dbReference type="ChEBI" id="CHEBI:29105"/>
    </cofactor>
</comment>
<dbReference type="GO" id="GO:0046872">
    <property type="term" value="F:metal ion binding"/>
    <property type="evidence" value="ECO:0007669"/>
    <property type="project" value="UniProtKB-KW"/>
</dbReference>
<dbReference type="InterPro" id="IPR015797">
    <property type="entry name" value="NUDIX_hydrolase-like_dom_sf"/>
</dbReference>
<evidence type="ECO:0000256" key="2">
    <source>
        <dbReference type="ARBA" id="ARBA00001947"/>
    </source>
</evidence>
<dbReference type="InterPro" id="IPR020084">
    <property type="entry name" value="NUDIX_hydrolase_CS"/>
</dbReference>
<dbReference type="PANTHER" id="PTHR42904:SF6">
    <property type="entry name" value="NAD-CAPPED RNA HYDROLASE NUDT12"/>
    <property type="match status" value="1"/>
</dbReference>
<comment type="caution">
    <text evidence="12">The sequence shown here is derived from an EMBL/GenBank/DDBJ whole genome shotgun (WGS) entry which is preliminary data.</text>
</comment>
<evidence type="ECO:0000256" key="10">
    <source>
        <dbReference type="SAM" id="MobiDB-lite"/>
    </source>
</evidence>
<dbReference type="PROSITE" id="PS00893">
    <property type="entry name" value="NUDIX_BOX"/>
    <property type="match status" value="1"/>
</dbReference>
<dbReference type="InterPro" id="IPR015376">
    <property type="entry name" value="Znr_NADH_PPase"/>
</dbReference>
<dbReference type="Gene3D" id="3.90.79.10">
    <property type="entry name" value="Nucleoside Triphosphate Pyrophosphohydrolase"/>
    <property type="match status" value="1"/>
</dbReference>
<dbReference type="AlphaFoldDB" id="A0A0H0XLL5"/>
<dbReference type="InterPro" id="IPR015375">
    <property type="entry name" value="NADH_PPase-like_N"/>
</dbReference>
<evidence type="ECO:0000256" key="6">
    <source>
        <dbReference type="ARBA" id="ARBA00022801"/>
    </source>
</evidence>
<dbReference type="GO" id="GO:0006742">
    <property type="term" value="P:NADP+ catabolic process"/>
    <property type="evidence" value="ECO:0007669"/>
    <property type="project" value="TreeGrafter"/>
</dbReference>
<name>A0A0H0XLL5_9SPHN</name>
<keyword evidence="5" id="KW-0479">Metal-binding</keyword>
<dbReference type="InterPro" id="IPR049734">
    <property type="entry name" value="NudC-like_C"/>
</dbReference>
<evidence type="ECO:0000256" key="3">
    <source>
        <dbReference type="ARBA" id="ARBA00009595"/>
    </source>
</evidence>
<dbReference type="EMBL" id="LBHU01000002">
    <property type="protein sequence ID" value="KLI63483.1"/>
    <property type="molecule type" value="Genomic_DNA"/>
</dbReference>
<dbReference type="NCBIfam" id="NF001299">
    <property type="entry name" value="PRK00241.1"/>
    <property type="match status" value="1"/>
</dbReference>
<keyword evidence="13" id="KW-1185">Reference proteome</keyword>
<dbReference type="InterPro" id="IPR000086">
    <property type="entry name" value="NUDIX_hydrolase_dom"/>
</dbReference>
<keyword evidence="6 12" id="KW-0378">Hydrolase</keyword>
<comment type="cofactor">
    <cofactor evidence="1">
        <name>Mg(2+)</name>
        <dbReference type="ChEBI" id="CHEBI:18420"/>
    </cofactor>
</comment>
<evidence type="ECO:0000256" key="7">
    <source>
        <dbReference type="ARBA" id="ARBA00022842"/>
    </source>
</evidence>
<dbReference type="Pfam" id="PF09296">
    <property type="entry name" value="NUDIX-like"/>
    <property type="match status" value="1"/>
</dbReference>
<dbReference type="Pfam" id="PF00293">
    <property type="entry name" value="NUDIX"/>
    <property type="match status" value="1"/>
</dbReference>
<feature type="region of interest" description="Disordered" evidence="10">
    <location>
        <begin position="1"/>
        <end position="20"/>
    </location>
</feature>
<dbReference type="GO" id="GO:0005829">
    <property type="term" value="C:cytosol"/>
    <property type="evidence" value="ECO:0007669"/>
    <property type="project" value="TreeGrafter"/>
</dbReference>
<evidence type="ECO:0000256" key="4">
    <source>
        <dbReference type="ARBA" id="ARBA00012381"/>
    </source>
</evidence>
<dbReference type="SUPFAM" id="SSF55811">
    <property type="entry name" value="Nudix"/>
    <property type="match status" value="1"/>
</dbReference>
<dbReference type="CDD" id="cd03429">
    <property type="entry name" value="NUDIX_NADH_pyrophosphatase_Nudt13"/>
    <property type="match status" value="1"/>
</dbReference>
<organism evidence="12 13">
    <name type="scientific">Aurantiacibacter marinus</name>
    <dbReference type="NCBI Taxonomy" id="874156"/>
    <lineage>
        <taxon>Bacteria</taxon>
        <taxon>Pseudomonadati</taxon>
        <taxon>Pseudomonadota</taxon>
        <taxon>Alphaproteobacteria</taxon>
        <taxon>Sphingomonadales</taxon>
        <taxon>Erythrobacteraceae</taxon>
        <taxon>Aurantiacibacter</taxon>
    </lineage>
</organism>